<evidence type="ECO:0000256" key="4">
    <source>
        <dbReference type="RuleBase" id="RU610713"/>
    </source>
</evidence>
<reference evidence="6" key="1">
    <citation type="submission" date="2021-04" db="EMBL/GenBank/DDBJ databases">
        <authorList>
            <person name="Chebbi M.A.C M."/>
        </authorList>
    </citation>
    <scope>NUCLEOTIDE SEQUENCE</scope>
</reference>
<dbReference type="GO" id="GO:0004415">
    <property type="term" value="F:hyalurononglucosaminidase activity"/>
    <property type="evidence" value="ECO:0007669"/>
    <property type="project" value="UniProtKB-UniRule"/>
</dbReference>
<dbReference type="GO" id="GO:0030214">
    <property type="term" value="P:hyaluronan catabolic process"/>
    <property type="evidence" value="ECO:0007669"/>
    <property type="project" value="TreeGrafter"/>
</dbReference>
<dbReference type="PRINTS" id="PR00847">
    <property type="entry name" value="HYALURONDASE"/>
</dbReference>
<feature type="signal peptide" evidence="5">
    <location>
        <begin position="1"/>
        <end position="19"/>
    </location>
</feature>
<evidence type="ECO:0000313" key="7">
    <source>
        <dbReference type="Proteomes" id="UP000786811"/>
    </source>
</evidence>
<dbReference type="GO" id="GO:0005975">
    <property type="term" value="P:carbohydrate metabolic process"/>
    <property type="evidence" value="ECO:0007669"/>
    <property type="project" value="InterPro"/>
</dbReference>
<dbReference type="InterPro" id="IPR018155">
    <property type="entry name" value="Hyaluronidase"/>
</dbReference>
<keyword evidence="4" id="KW-0378">Hydrolase</keyword>
<dbReference type="InterPro" id="IPR001329">
    <property type="entry name" value="Venom_Hyaluronidase"/>
</dbReference>
<evidence type="ECO:0000256" key="5">
    <source>
        <dbReference type="SAM" id="SignalP"/>
    </source>
</evidence>
<sequence>MFNVFMFLLGLQAMGIINAARDYKVYWNVPTFMCHKYGMYFNDLDKFGIIQNTNDQFRGEKIAILYDPGMFPALIKNPEDTITIRNGGLPQKGRLKSHLELFKTHLEETVQKNFSGLGVIDFESWRPTLRQNWASLAPYRDLTIQLEAKSHRNWTKIAIERHAVKLFEKAGRLFMEETIKSAKQLRPNASWSYYAFPYCFNLTPDHPSASCDPRVVKENDQLSWLWKLEGSLLPSFYLSKSMSSEKRVDYIAGGVEESVRLNKKFPKRPILPYFWYKFNDQIDVYLKETEILYSFKAMLNNGASGCVIWGSYMDVNTRQKCVNFETYVKNTLGPAIVNIKTIASNYETLEDSNSDELARDYKVYWNVPTFMCHKYGMYFNDLDKFGIIQNTNDQFRGEKIAILYDPGMFPALIKNPDGTITRRNGGVPQEGNLQSHLNLFKIHLEEQIQENFSGLGVIDFESWRPIFRQNSASLAPYRDLSIELEAARHRNWSKNAIKQHAVQLFETAGRVFMEETIKLAKQLRPNASWSYYAYPYCFNLTPNQPSASCDPRVLQENDQMSWLWKLEDTFLPSVYLRKSLSNDERLGLIVGRLHEAVRLSRKFPNRPVIPYFWFKFLDQRDIYLNKEDILSSFKVMIKNGADGHIIWGSSQDFNSQQKCEKFKSYLNDILGPAAKEITSLGS</sequence>
<name>A0A8J2HDD6_COTCN</name>
<dbReference type="PANTHER" id="PTHR11769">
    <property type="entry name" value="HYALURONIDASE"/>
    <property type="match status" value="1"/>
</dbReference>
<keyword evidence="5" id="KW-0732">Signal</keyword>
<keyword evidence="2" id="KW-1015">Disulfide bond</keyword>
<dbReference type="Gene3D" id="3.20.20.70">
    <property type="entry name" value="Aldolase class I"/>
    <property type="match status" value="2"/>
</dbReference>
<evidence type="ECO:0000256" key="3">
    <source>
        <dbReference type="ARBA" id="ARBA00023180"/>
    </source>
</evidence>
<keyword evidence="4" id="KW-0326">Glycosidase</keyword>
<dbReference type="EMBL" id="CAJNRD030001120">
    <property type="protein sequence ID" value="CAG5092358.1"/>
    <property type="molecule type" value="Genomic_DNA"/>
</dbReference>
<dbReference type="EC" id="3.2.1.35" evidence="4"/>
<organism evidence="6 7">
    <name type="scientific">Cotesia congregata</name>
    <name type="common">Parasitoid wasp</name>
    <name type="synonym">Apanteles congregatus</name>
    <dbReference type="NCBI Taxonomy" id="51543"/>
    <lineage>
        <taxon>Eukaryota</taxon>
        <taxon>Metazoa</taxon>
        <taxon>Ecdysozoa</taxon>
        <taxon>Arthropoda</taxon>
        <taxon>Hexapoda</taxon>
        <taxon>Insecta</taxon>
        <taxon>Pterygota</taxon>
        <taxon>Neoptera</taxon>
        <taxon>Endopterygota</taxon>
        <taxon>Hymenoptera</taxon>
        <taxon>Apocrita</taxon>
        <taxon>Ichneumonoidea</taxon>
        <taxon>Braconidae</taxon>
        <taxon>Microgastrinae</taxon>
        <taxon>Cotesia</taxon>
    </lineage>
</organism>
<dbReference type="AlphaFoldDB" id="A0A8J2HDD6"/>
<evidence type="ECO:0000313" key="6">
    <source>
        <dbReference type="EMBL" id="CAG5092358.1"/>
    </source>
</evidence>
<dbReference type="SUPFAM" id="SSF51445">
    <property type="entry name" value="(Trans)glycosidases"/>
    <property type="match status" value="2"/>
</dbReference>
<accession>A0A8J2HDD6</accession>
<keyword evidence="7" id="KW-1185">Reference proteome</keyword>
<dbReference type="OrthoDB" id="5796153at2759"/>
<gene>
    <name evidence="6" type="ORF">HICCMSTLAB_LOCUS6084</name>
</gene>
<dbReference type="Proteomes" id="UP000786811">
    <property type="component" value="Unassembled WGS sequence"/>
</dbReference>
<evidence type="ECO:0000256" key="1">
    <source>
        <dbReference type="ARBA" id="ARBA00008871"/>
    </source>
</evidence>
<comment type="catalytic activity">
    <reaction evidence="4">
        <text>Random hydrolysis of (1-&gt;4)-linkages between N-acetyl-beta-D-glucosamine and D-glucuronate residues in hyaluronate.</text>
        <dbReference type="EC" id="3.2.1.35"/>
    </reaction>
</comment>
<dbReference type="InterPro" id="IPR017853">
    <property type="entry name" value="GH"/>
</dbReference>
<dbReference type="PANTHER" id="PTHR11769:SF35">
    <property type="entry name" value="HYALURONIDASE"/>
    <property type="match status" value="1"/>
</dbReference>
<proteinExistence type="inferred from homology"/>
<protein>
    <recommendedName>
        <fullName evidence="4">Hyaluronidase</fullName>
        <ecNumber evidence="4">3.2.1.35</ecNumber>
    </recommendedName>
</protein>
<dbReference type="Pfam" id="PF01630">
    <property type="entry name" value="Glyco_hydro_56"/>
    <property type="match status" value="2"/>
</dbReference>
<keyword evidence="3" id="KW-0325">Glycoprotein</keyword>
<dbReference type="PRINTS" id="PR00846">
    <property type="entry name" value="GLHYDRLASE56"/>
</dbReference>
<dbReference type="GO" id="GO:0006952">
    <property type="term" value="P:defense response"/>
    <property type="evidence" value="ECO:0007669"/>
    <property type="project" value="InterPro"/>
</dbReference>
<comment type="caution">
    <text evidence="6">The sequence shown here is derived from an EMBL/GenBank/DDBJ whole genome shotgun (WGS) entry which is preliminary data.</text>
</comment>
<feature type="chain" id="PRO_5035324325" description="Hyaluronidase" evidence="5">
    <location>
        <begin position="20"/>
        <end position="682"/>
    </location>
</feature>
<comment type="similarity">
    <text evidence="1 4">Belongs to the glycosyl hydrolase 56 family.</text>
</comment>
<evidence type="ECO:0000256" key="2">
    <source>
        <dbReference type="ARBA" id="ARBA00023157"/>
    </source>
</evidence>
<dbReference type="InterPro" id="IPR013785">
    <property type="entry name" value="Aldolase_TIM"/>
</dbReference>